<dbReference type="RefSeq" id="WP_148776662.1">
    <property type="nucleotide sequence ID" value="NZ_VSSS01000057.1"/>
</dbReference>
<dbReference type="Gene3D" id="2.40.10.10">
    <property type="entry name" value="Trypsin-like serine proteases"/>
    <property type="match status" value="1"/>
</dbReference>
<dbReference type="AlphaFoldDB" id="A0A5D3KG82"/>
<sequence length="281" mass="29971">MSESKLPPLPGTAPDGSWRIANIDRDEFDGRLAICAIVARSSAAPLSLRGAGDGTLIGTGFYLLPNGGFATAKHVALEALEAMSRSENSVGLVYALTNGLLVFRPIWSFAVHPTADLAFGVPHEIFDNKTGNVFRAKVLSLECAAPAIGSPISTWAYPLHAKRPQPNGTELLHIQPAFYDGTLQEIYKDRGPSSRLTPPYYLTNIHLHGGSSGGPVFNESGHVFGVASCSYDGAEDVAFVTPIDPIFDIEVQNVDLGDGIGLRTVTVRDIGNGGRIVIQFR</sequence>
<dbReference type="OrthoDB" id="8265052at2"/>
<dbReference type="Pfam" id="PF13365">
    <property type="entry name" value="Trypsin_2"/>
    <property type="match status" value="1"/>
</dbReference>
<protein>
    <submittedName>
        <fullName evidence="1">Trypsin-like peptidase domain-containing protein</fullName>
    </submittedName>
</protein>
<organism evidence="1 2">
    <name type="scientific">Bradyrhizobium rifense</name>
    <dbReference type="NCBI Taxonomy" id="515499"/>
    <lineage>
        <taxon>Bacteria</taxon>
        <taxon>Pseudomonadati</taxon>
        <taxon>Pseudomonadota</taxon>
        <taxon>Alphaproteobacteria</taxon>
        <taxon>Hyphomicrobiales</taxon>
        <taxon>Nitrobacteraceae</taxon>
        <taxon>Bradyrhizobium</taxon>
    </lineage>
</organism>
<evidence type="ECO:0000313" key="2">
    <source>
        <dbReference type="Proteomes" id="UP000324758"/>
    </source>
</evidence>
<accession>A0A5D3KG82</accession>
<dbReference type="Proteomes" id="UP000324758">
    <property type="component" value="Unassembled WGS sequence"/>
</dbReference>
<dbReference type="InterPro" id="IPR043504">
    <property type="entry name" value="Peptidase_S1_PA_chymotrypsin"/>
</dbReference>
<dbReference type="EMBL" id="VSSS01000057">
    <property type="protein sequence ID" value="TYL89969.1"/>
    <property type="molecule type" value="Genomic_DNA"/>
</dbReference>
<proteinExistence type="predicted"/>
<comment type="caution">
    <text evidence="1">The sequence shown here is derived from an EMBL/GenBank/DDBJ whole genome shotgun (WGS) entry which is preliminary data.</text>
</comment>
<name>A0A5D3KG82_9BRAD</name>
<dbReference type="InterPro" id="IPR009003">
    <property type="entry name" value="Peptidase_S1_PA"/>
</dbReference>
<reference evidence="1 2" key="1">
    <citation type="submission" date="2019-08" db="EMBL/GenBank/DDBJ databases">
        <title>Bradyrhizobium hipponensis sp. nov., a rhizobium isolated from a Lupinus angustifolius root nodule in Tunisia.</title>
        <authorList>
            <person name="Off K."/>
            <person name="Rejili M."/>
            <person name="Mars M."/>
            <person name="Brachmann A."/>
            <person name="Marin M."/>
        </authorList>
    </citation>
    <scope>NUCLEOTIDE SEQUENCE [LARGE SCALE GENOMIC DNA]</scope>
    <source>
        <strain evidence="1 2">CTAW71</strain>
    </source>
</reference>
<evidence type="ECO:0000313" key="1">
    <source>
        <dbReference type="EMBL" id="TYL89969.1"/>
    </source>
</evidence>
<keyword evidence="2" id="KW-1185">Reference proteome</keyword>
<dbReference type="SUPFAM" id="SSF50494">
    <property type="entry name" value="Trypsin-like serine proteases"/>
    <property type="match status" value="1"/>
</dbReference>
<gene>
    <name evidence="1" type="ORF">FXB40_34130</name>
</gene>